<dbReference type="AlphaFoldDB" id="A0A445BPN8"/>
<accession>A0A445BPN8</accession>
<organism evidence="2 3">
    <name type="scientific">Arachis hypogaea</name>
    <name type="common">Peanut</name>
    <dbReference type="NCBI Taxonomy" id="3818"/>
    <lineage>
        <taxon>Eukaryota</taxon>
        <taxon>Viridiplantae</taxon>
        <taxon>Streptophyta</taxon>
        <taxon>Embryophyta</taxon>
        <taxon>Tracheophyta</taxon>
        <taxon>Spermatophyta</taxon>
        <taxon>Magnoliopsida</taxon>
        <taxon>eudicotyledons</taxon>
        <taxon>Gunneridae</taxon>
        <taxon>Pentapetalae</taxon>
        <taxon>rosids</taxon>
        <taxon>fabids</taxon>
        <taxon>Fabales</taxon>
        <taxon>Fabaceae</taxon>
        <taxon>Papilionoideae</taxon>
        <taxon>50 kb inversion clade</taxon>
        <taxon>dalbergioids sensu lato</taxon>
        <taxon>Dalbergieae</taxon>
        <taxon>Pterocarpus clade</taxon>
        <taxon>Arachis</taxon>
    </lineage>
</organism>
<dbReference type="InterPro" id="IPR028934">
    <property type="entry name" value="Vps26-related"/>
</dbReference>
<reference evidence="2 3" key="1">
    <citation type="submission" date="2019-01" db="EMBL/GenBank/DDBJ databases">
        <title>Sequencing of cultivated peanut Arachis hypogaea provides insights into genome evolution and oil improvement.</title>
        <authorList>
            <person name="Chen X."/>
        </authorList>
    </citation>
    <scope>NUCLEOTIDE SEQUENCE [LARGE SCALE GENOMIC DNA]</scope>
    <source>
        <strain evidence="3">cv. Fuhuasheng</strain>
        <tissue evidence="2">Leaves</tissue>
    </source>
</reference>
<dbReference type="EMBL" id="SDMP01000009">
    <property type="protein sequence ID" value="RYR40601.1"/>
    <property type="molecule type" value="Genomic_DNA"/>
</dbReference>
<comment type="similarity">
    <text evidence="1">Belongs to the VPS26 family.</text>
</comment>
<protein>
    <recommendedName>
        <fullName evidence="4">Vacuolar protein sorting-associated protein</fullName>
    </recommendedName>
</protein>
<proteinExistence type="inferred from homology"/>
<keyword evidence="3" id="KW-1185">Reference proteome</keyword>
<dbReference type="Pfam" id="PF03643">
    <property type="entry name" value="Vps26"/>
    <property type="match status" value="2"/>
</dbReference>
<evidence type="ECO:0000313" key="3">
    <source>
        <dbReference type="Proteomes" id="UP000289738"/>
    </source>
</evidence>
<dbReference type="InterPro" id="IPR014752">
    <property type="entry name" value="Arrestin-like_C"/>
</dbReference>
<dbReference type="GO" id="GO:0006886">
    <property type="term" value="P:intracellular protein transport"/>
    <property type="evidence" value="ECO:0007669"/>
    <property type="project" value="InterPro"/>
</dbReference>
<evidence type="ECO:0000256" key="1">
    <source>
        <dbReference type="ARBA" id="ARBA00009100"/>
    </source>
</evidence>
<dbReference type="Gene3D" id="2.60.40.640">
    <property type="match status" value="2"/>
</dbReference>
<dbReference type="PANTHER" id="PTHR12233">
    <property type="entry name" value="VACUOLAR PROTEIN SORTING 26 RELATED"/>
    <property type="match status" value="1"/>
</dbReference>
<dbReference type="STRING" id="3818.A0A445BPN8"/>
<sequence>MNYLLGAFKPACNVLITFNDGKNRKQVPFKKENGQTVTVPLFQSQENIVGKVTIEPMQGKKIDHNGVKVELLGQIGSYLTNYYNCLMCHFEMIYLVNPSKKCDFITNSKFLLVLFHYAEMYFDRGNFYDFTSLVRELDVPGEIYERKTYPFEFSTVEMPYETYNGVNVRLRYVLKVTINRGYAGSIIEYQDFVVRNYSPPPTINNSIKMEVGIEDCLHIEFEYNKSKYHLKDVIIGKIYFLLVRIKIKNMDLEIRRRESTGSGTNTHVETETLAKFELMDGAPVRGESIPIRLFLSPYELTPTHRNINNKFSVKYFLNLVLVDEEDRRYFKQQEITMYRLQESS</sequence>
<gene>
    <name evidence="2" type="ORF">Ahy_A09g046349</name>
</gene>
<dbReference type="FunFam" id="2.60.40.640:FF:000006">
    <property type="entry name" value="Vacuolar protein sorting-associated protein 26"/>
    <property type="match status" value="1"/>
</dbReference>
<evidence type="ECO:0000313" key="2">
    <source>
        <dbReference type="EMBL" id="RYR40601.1"/>
    </source>
</evidence>
<comment type="caution">
    <text evidence="2">The sequence shown here is derived from an EMBL/GenBank/DDBJ whole genome shotgun (WGS) entry which is preliminary data.</text>
</comment>
<evidence type="ECO:0008006" key="4">
    <source>
        <dbReference type="Google" id="ProtNLM"/>
    </source>
</evidence>
<name>A0A445BPN8_ARAHY</name>
<dbReference type="Proteomes" id="UP000289738">
    <property type="component" value="Chromosome A09"/>
</dbReference>